<evidence type="ECO:0000313" key="3">
    <source>
        <dbReference type="Proteomes" id="UP001627408"/>
    </source>
</evidence>
<accession>A0ABW8UWI2</accession>
<sequence>MCLATRHERKRAKRDKHQGQTRRQWHAVGRRRLTAANAGKTTRGADNLTHKLDPEGTLAEHSQAVHLPNTERCSQNKGQIERIVTPNSLESRLDETTPVVSPTDWADATNHTRECSRSRRDHHRMTQKGAIKGHIRVRIQQIKPELRDHESGQKGFAPGATLTRILTINECGRDRRASQPEGENGAKDEIFNKCHDAKGPLSRKTGRDMQHVPRLPVQRTIRDNGK</sequence>
<gene>
    <name evidence="2" type="ORF">ACERZ8_16665</name>
</gene>
<feature type="region of interest" description="Disordered" evidence="1">
    <location>
        <begin position="173"/>
        <end position="226"/>
    </location>
</feature>
<name>A0ABW8UWI2_9RHOB</name>
<feature type="region of interest" description="Disordered" evidence="1">
    <location>
        <begin position="1"/>
        <end position="25"/>
    </location>
</feature>
<keyword evidence="3" id="KW-1185">Reference proteome</keyword>
<comment type="caution">
    <text evidence="2">The sequence shown here is derived from an EMBL/GenBank/DDBJ whole genome shotgun (WGS) entry which is preliminary data.</text>
</comment>
<reference evidence="2 3" key="1">
    <citation type="submission" date="2024-08" db="EMBL/GenBank/DDBJ databases">
        <title>Tateyamaria sp. nov., isolated from marine algae.</title>
        <authorList>
            <person name="Choi B.J."/>
            <person name="Kim J.M."/>
            <person name="Lee J.K."/>
            <person name="Choi D.G."/>
            <person name="Bayburt H."/>
            <person name="Baek J.H."/>
            <person name="Han D.M."/>
            <person name="Jeon C.O."/>
        </authorList>
    </citation>
    <scope>NUCLEOTIDE SEQUENCE [LARGE SCALE GENOMIC DNA]</scope>
    <source>
        <strain evidence="2 3">KMU-156</strain>
    </source>
</reference>
<proteinExistence type="predicted"/>
<dbReference type="EMBL" id="JBHDIY010000002">
    <property type="protein sequence ID" value="MFL4471426.1"/>
    <property type="molecule type" value="Genomic_DNA"/>
</dbReference>
<feature type="compositionally biased region" description="Basic and acidic residues" evidence="1">
    <location>
        <begin position="173"/>
        <end position="198"/>
    </location>
</feature>
<feature type="region of interest" description="Disordered" evidence="1">
    <location>
        <begin position="85"/>
        <end position="112"/>
    </location>
</feature>
<protein>
    <submittedName>
        <fullName evidence="2">Uncharacterized protein</fullName>
    </submittedName>
</protein>
<evidence type="ECO:0000313" key="2">
    <source>
        <dbReference type="EMBL" id="MFL4471426.1"/>
    </source>
</evidence>
<dbReference type="Proteomes" id="UP001627408">
    <property type="component" value="Unassembled WGS sequence"/>
</dbReference>
<evidence type="ECO:0000256" key="1">
    <source>
        <dbReference type="SAM" id="MobiDB-lite"/>
    </source>
</evidence>
<organism evidence="2 3">
    <name type="scientific">Tateyamaria armeniaca</name>
    <dbReference type="NCBI Taxonomy" id="2518930"/>
    <lineage>
        <taxon>Bacteria</taxon>
        <taxon>Pseudomonadati</taxon>
        <taxon>Pseudomonadota</taxon>
        <taxon>Alphaproteobacteria</taxon>
        <taxon>Rhodobacterales</taxon>
        <taxon>Roseobacteraceae</taxon>
        <taxon>Tateyamaria</taxon>
    </lineage>
</organism>
<feature type="compositionally biased region" description="Basic residues" evidence="1">
    <location>
        <begin position="7"/>
        <end position="25"/>
    </location>
</feature>
<dbReference type="RefSeq" id="WP_407593268.1">
    <property type="nucleotide sequence ID" value="NZ_JBHDIY010000002.1"/>
</dbReference>